<evidence type="ECO:0000256" key="1">
    <source>
        <dbReference type="ARBA" id="ARBA00004651"/>
    </source>
</evidence>
<keyword evidence="8 12" id="KW-0472">Membrane</keyword>
<proteinExistence type="inferred from homology"/>
<dbReference type="GO" id="GO:0140114">
    <property type="term" value="P:cellular detoxification of fluoride"/>
    <property type="evidence" value="ECO:0007669"/>
    <property type="project" value="UniProtKB-UniRule"/>
</dbReference>
<dbReference type="EMBL" id="CP018154">
    <property type="protein sequence ID" value="APG63345.1"/>
    <property type="molecule type" value="Genomic_DNA"/>
</dbReference>
<evidence type="ECO:0000313" key="14">
    <source>
        <dbReference type="Proteomes" id="UP000242561"/>
    </source>
</evidence>
<evidence type="ECO:0000256" key="3">
    <source>
        <dbReference type="ARBA" id="ARBA00022519"/>
    </source>
</evidence>
<comment type="subcellular location">
    <subcellularLocation>
        <location evidence="1 12">Cell membrane</location>
        <topology evidence="1 12">Multi-pass membrane protein</topology>
    </subcellularLocation>
</comment>
<keyword evidence="4 12" id="KW-0812">Transmembrane</keyword>
<dbReference type="GO" id="GO:0062054">
    <property type="term" value="F:fluoride channel activity"/>
    <property type="evidence" value="ECO:0007669"/>
    <property type="project" value="UniProtKB-UniRule"/>
</dbReference>
<dbReference type="GO" id="GO:0046872">
    <property type="term" value="F:metal ion binding"/>
    <property type="evidence" value="ECO:0007669"/>
    <property type="project" value="UniProtKB-KW"/>
</dbReference>
<evidence type="ECO:0000256" key="5">
    <source>
        <dbReference type="ARBA" id="ARBA00022989"/>
    </source>
</evidence>
<dbReference type="Pfam" id="PF02537">
    <property type="entry name" value="CRCB"/>
    <property type="match status" value="1"/>
</dbReference>
<dbReference type="GO" id="GO:0005886">
    <property type="term" value="C:plasma membrane"/>
    <property type="evidence" value="ECO:0007669"/>
    <property type="project" value="UniProtKB-SubCell"/>
</dbReference>
<dbReference type="RefSeq" id="WP_072559999.1">
    <property type="nucleotide sequence ID" value="NZ_CP018154.1"/>
</dbReference>
<evidence type="ECO:0000256" key="8">
    <source>
        <dbReference type="ARBA" id="ARBA00023136"/>
    </source>
</evidence>
<keyword evidence="14" id="KW-1185">Reference proteome</keyword>
<keyword evidence="3" id="KW-0997">Cell inner membrane</keyword>
<dbReference type="KEGG" id="sphl:LPB140_11725"/>
<keyword evidence="5 12" id="KW-1133">Transmembrane helix</keyword>
<dbReference type="Proteomes" id="UP000242561">
    <property type="component" value="Chromosome"/>
</dbReference>
<evidence type="ECO:0000313" key="13">
    <source>
        <dbReference type="EMBL" id="APG63345.1"/>
    </source>
</evidence>
<dbReference type="AlphaFoldDB" id="A0A1L3JDY5"/>
<evidence type="ECO:0000256" key="12">
    <source>
        <dbReference type="HAMAP-Rule" id="MF_00454"/>
    </source>
</evidence>
<feature type="binding site" evidence="12">
    <location>
        <position position="74"/>
    </location>
    <ligand>
        <name>Na(+)</name>
        <dbReference type="ChEBI" id="CHEBI:29101"/>
        <note>structural</note>
    </ligand>
</feature>
<keyword evidence="6 12" id="KW-0915">Sodium</keyword>
<evidence type="ECO:0000256" key="4">
    <source>
        <dbReference type="ARBA" id="ARBA00022692"/>
    </source>
</evidence>
<feature type="binding site" evidence="12">
    <location>
        <position position="77"/>
    </location>
    <ligand>
        <name>Na(+)</name>
        <dbReference type="ChEBI" id="CHEBI:29101"/>
        <note>structural</note>
    </ligand>
</feature>
<reference evidence="13 14" key="1">
    <citation type="submission" date="2016-11" db="EMBL/GenBank/DDBJ databases">
        <title>Sphingorhabdus sp. LPB0140, isolated from marine environment.</title>
        <authorList>
            <person name="Kim E."/>
            <person name="Yi H."/>
        </authorList>
    </citation>
    <scope>NUCLEOTIDE SEQUENCE [LARGE SCALE GENOMIC DNA]</scope>
    <source>
        <strain evidence="13 14">LPB0140</strain>
    </source>
</reference>
<keyword evidence="12" id="KW-0813">Transport</keyword>
<dbReference type="InterPro" id="IPR003691">
    <property type="entry name" value="FluC"/>
</dbReference>
<evidence type="ECO:0000256" key="10">
    <source>
        <dbReference type="ARBA" id="ARBA00035120"/>
    </source>
</evidence>
<dbReference type="PANTHER" id="PTHR28259:SF1">
    <property type="entry name" value="FLUORIDE EXPORT PROTEIN 1-RELATED"/>
    <property type="match status" value="1"/>
</dbReference>
<name>A0A1L3JDY5_9SPHN</name>
<evidence type="ECO:0000256" key="9">
    <source>
        <dbReference type="ARBA" id="ARBA00023303"/>
    </source>
</evidence>
<dbReference type="NCBIfam" id="TIGR00494">
    <property type="entry name" value="crcB"/>
    <property type="match status" value="1"/>
</dbReference>
<accession>A0A1L3JDY5</accession>
<dbReference type="STRING" id="1913578.LPB140_11725"/>
<dbReference type="HAMAP" id="MF_00454">
    <property type="entry name" value="FluC"/>
    <property type="match status" value="1"/>
</dbReference>
<feature type="transmembrane region" description="Helical" evidence="12">
    <location>
        <begin position="96"/>
        <end position="120"/>
    </location>
</feature>
<evidence type="ECO:0000256" key="7">
    <source>
        <dbReference type="ARBA" id="ARBA00023065"/>
    </source>
</evidence>
<gene>
    <name evidence="12" type="primary">fluC</name>
    <name evidence="12" type="synonym">crcB</name>
    <name evidence="13" type="ORF">LPB140_11725</name>
</gene>
<feature type="transmembrane region" description="Helical" evidence="12">
    <location>
        <begin position="38"/>
        <end position="56"/>
    </location>
</feature>
<keyword evidence="12" id="KW-0479">Metal-binding</keyword>
<organism evidence="13 14">
    <name type="scientific">Sphingorhabdus lutea</name>
    <dbReference type="NCBI Taxonomy" id="1913578"/>
    <lineage>
        <taxon>Bacteria</taxon>
        <taxon>Pseudomonadati</taxon>
        <taxon>Pseudomonadota</taxon>
        <taxon>Alphaproteobacteria</taxon>
        <taxon>Sphingomonadales</taxon>
        <taxon>Sphingomonadaceae</taxon>
        <taxon>Sphingorhabdus</taxon>
    </lineage>
</organism>
<protein>
    <recommendedName>
        <fullName evidence="12">Fluoride-specific ion channel FluC</fullName>
    </recommendedName>
</protein>
<evidence type="ECO:0000256" key="2">
    <source>
        <dbReference type="ARBA" id="ARBA00022475"/>
    </source>
</evidence>
<comment type="function">
    <text evidence="12">Fluoride-specific ion channel. Important for reducing fluoride concentration in the cell, thus reducing its toxicity.</text>
</comment>
<dbReference type="PANTHER" id="PTHR28259">
    <property type="entry name" value="FLUORIDE EXPORT PROTEIN 1-RELATED"/>
    <property type="match status" value="1"/>
</dbReference>
<comment type="catalytic activity">
    <reaction evidence="11">
        <text>fluoride(in) = fluoride(out)</text>
        <dbReference type="Rhea" id="RHEA:76159"/>
        <dbReference type="ChEBI" id="CHEBI:17051"/>
    </reaction>
    <physiologicalReaction direction="left-to-right" evidence="11">
        <dbReference type="Rhea" id="RHEA:76160"/>
    </physiologicalReaction>
</comment>
<comment type="similarity">
    <text evidence="10 12">Belongs to the fluoride channel Fluc/FEX (TC 1.A.43) family.</text>
</comment>
<keyword evidence="9 12" id="KW-0407">Ion channel</keyword>
<dbReference type="OrthoDB" id="9806299at2"/>
<evidence type="ECO:0000256" key="6">
    <source>
        <dbReference type="ARBA" id="ARBA00023053"/>
    </source>
</evidence>
<keyword evidence="7 12" id="KW-0406">Ion transport</keyword>
<feature type="transmembrane region" description="Helical" evidence="12">
    <location>
        <begin position="63"/>
        <end position="84"/>
    </location>
</feature>
<sequence>MYASILVMAGGAIGALLRFQLGQFMSRIWGVNYPYGTFAANILGGFAMGILAAYLIKYHIGETLRLFAGVGVLGGFTTFSAFSLELFQMGQNGNVAAAFIYAILSVVLTLAALMAGYFLMKSGV</sequence>
<evidence type="ECO:0000256" key="11">
    <source>
        <dbReference type="ARBA" id="ARBA00035585"/>
    </source>
</evidence>
<comment type="activity regulation">
    <text evidence="12">Na(+) is not transported, but it plays an essential structural role and its presence is essential for fluoride channel function.</text>
</comment>
<keyword evidence="2 12" id="KW-1003">Cell membrane</keyword>